<dbReference type="AlphaFoldDB" id="K9XVA8"/>
<dbReference type="Gene3D" id="1.10.3210.10">
    <property type="entry name" value="Hypothetical protein af1432"/>
    <property type="match status" value="1"/>
</dbReference>
<evidence type="ECO:0000313" key="2">
    <source>
        <dbReference type="Proteomes" id="UP000010473"/>
    </source>
</evidence>
<dbReference type="eggNOG" id="ENOG502ZBDM">
    <property type="taxonomic scope" value="Bacteria"/>
</dbReference>
<gene>
    <name evidence="1" type="ordered locus">Sta7437_2030</name>
</gene>
<dbReference type="EMBL" id="CP003653">
    <property type="protein sequence ID" value="AFZ35582.1"/>
    <property type="molecule type" value="Genomic_DNA"/>
</dbReference>
<reference evidence="2" key="1">
    <citation type="journal article" date="2013" name="Proc. Natl. Acad. Sci. U.S.A.">
        <title>Improving the coverage of the cyanobacterial phylum using diversity-driven genome sequencing.</title>
        <authorList>
            <person name="Shih P.M."/>
            <person name="Wu D."/>
            <person name="Latifi A."/>
            <person name="Axen S.D."/>
            <person name="Fewer D.P."/>
            <person name="Talla E."/>
            <person name="Calteau A."/>
            <person name="Cai F."/>
            <person name="Tandeau de Marsac N."/>
            <person name="Rippka R."/>
            <person name="Herdman M."/>
            <person name="Sivonen K."/>
            <person name="Coursin T."/>
            <person name="Laurent T."/>
            <person name="Goodwin L."/>
            <person name="Nolan M."/>
            <person name="Davenport K.W."/>
            <person name="Han C.S."/>
            <person name="Rubin E.M."/>
            <person name="Eisen J.A."/>
            <person name="Woyke T."/>
            <person name="Gugger M."/>
            <person name="Kerfeld C.A."/>
        </authorList>
    </citation>
    <scope>NUCLEOTIDE SEQUENCE [LARGE SCALE GENOMIC DNA]</scope>
    <source>
        <strain evidence="2">ATCC 29371 / PCC 7437</strain>
    </source>
</reference>
<evidence type="ECO:0000313" key="1">
    <source>
        <dbReference type="EMBL" id="AFZ35582.1"/>
    </source>
</evidence>
<sequence length="313" mass="35994">MNDEEKTIPKSFTETIQLVKQFAIKEIIKETNQKKLYYHTVDHAYAVERRALIIFQALELNQENFQGLKNIGRIKGLIQLSAITHDLVQEYIRSDELYAPRRRPLGLSEMTTINKLFAYINKLNQKLDSSVGFTKQDLKIISQAIRATICNYDSKQDSIYQPLLYQSRPKISVVARIIGLADLGALGMEGIEAYLRESGLIFLEENLDLVPLLLSNDLDSPTQLIALQNKEEIRKRLLKAARFLVNFAKGREARLHQEIQDFTAASRLILQNQVFKYLNPKTIQTIEEQTPTADNTTLAELLNYFQFPKYVAR</sequence>
<dbReference type="HOGENOM" id="CLU_852082_0_0_3"/>
<dbReference type="Proteomes" id="UP000010473">
    <property type="component" value="Chromosome"/>
</dbReference>
<organism evidence="1 2">
    <name type="scientific">Stanieria cyanosphaera (strain ATCC 29371 / PCC 7437)</name>
    <dbReference type="NCBI Taxonomy" id="111780"/>
    <lineage>
        <taxon>Bacteria</taxon>
        <taxon>Bacillati</taxon>
        <taxon>Cyanobacteriota</taxon>
        <taxon>Cyanophyceae</taxon>
        <taxon>Pleurocapsales</taxon>
        <taxon>Dermocarpellaceae</taxon>
        <taxon>Stanieria</taxon>
    </lineage>
</organism>
<dbReference type="SUPFAM" id="SSF109604">
    <property type="entry name" value="HD-domain/PDEase-like"/>
    <property type="match status" value="1"/>
</dbReference>
<dbReference type="OrthoDB" id="527806at2"/>
<dbReference type="RefSeq" id="WP_015193252.1">
    <property type="nucleotide sequence ID" value="NC_019748.1"/>
</dbReference>
<accession>K9XVA8</accession>
<protein>
    <submittedName>
        <fullName evidence="1">Uncharacterized protein</fullName>
    </submittedName>
</protein>
<dbReference type="KEGG" id="scs:Sta7437_2030"/>
<proteinExistence type="predicted"/>
<name>K9XVA8_STAC7</name>
<keyword evidence="2" id="KW-1185">Reference proteome</keyword>